<organism evidence="1 2">
    <name type="scientific">Lacticaseibacillus saniviri JCM 17471 = DSM 24301</name>
    <dbReference type="NCBI Taxonomy" id="1293598"/>
    <lineage>
        <taxon>Bacteria</taxon>
        <taxon>Bacillati</taxon>
        <taxon>Bacillota</taxon>
        <taxon>Bacilli</taxon>
        <taxon>Lactobacillales</taxon>
        <taxon>Lactobacillaceae</taxon>
        <taxon>Lacticaseibacillus</taxon>
    </lineage>
</organism>
<proteinExistence type="predicted"/>
<gene>
    <name evidence="1" type="ORF">IV56_GL001399</name>
</gene>
<evidence type="ECO:0000313" key="1">
    <source>
        <dbReference type="EMBL" id="KRO18268.1"/>
    </source>
</evidence>
<protein>
    <recommendedName>
        <fullName evidence="3">DUF2140 family protein</fullName>
    </recommendedName>
</protein>
<name>A0A0R2MZL0_9LACO</name>
<dbReference type="Proteomes" id="UP000050969">
    <property type="component" value="Unassembled WGS sequence"/>
</dbReference>
<dbReference type="InterPro" id="IPR018672">
    <property type="entry name" value="DUF2140"/>
</dbReference>
<comment type="caution">
    <text evidence="1">The sequence shown here is derived from an EMBL/GenBank/DDBJ whole genome shotgun (WGS) entry which is preliminary data.</text>
</comment>
<sequence>MMKKKFNWWRLVALVVIGLNLGVLGFVGYRAMKPVEMPVSNQALSGQPALNVNLTRDQANRIVDYYLNDYLKDSPVKYKLTLGDSALLSGQFKFLGASVDFQLQFDPLVLANGDVVLKARKLNVGSLPVPIGFVLNYIGNSYKLPAWVKLSNSKETVTLQLSKLKMANGMRLRATKLDLTNDALSFAVYLPQTK</sequence>
<evidence type="ECO:0000313" key="2">
    <source>
        <dbReference type="Proteomes" id="UP000050969"/>
    </source>
</evidence>
<dbReference type="PATRIC" id="fig|1293598.4.peg.1464"/>
<dbReference type="AlphaFoldDB" id="A0A0R2MZL0"/>
<dbReference type="Pfam" id="PF09911">
    <property type="entry name" value="DUF2140"/>
    <property type="match status" value="1"/>
</dbReference>
<evidence type="ECO:0008006" key="3">
    <source>
        <dbReference type="Google" id="ProtNLM"/>
    </source>
</evidence>
<accession>A0A0R2MZL0</accession>
<dbReference type="STRING" id="1293598.IV56_GL001399"/>
<dbReference type="EMBL" id="JQCE01000005">
    <property type="protein sequence ID" value="KRO18268.1"/>
    <property type="molecule type" value="Genomic_DNA"/>
</dbReference>
<reference evidence="1 2" key="1">
    <citation type="journal article" date="2015" name="Genome Announc.">
        <title>Expanding the biotechnology potential of lactobacilli through comparative genomics of 213 strains and associated genera.</title>
        <authorList>
            <person name="Sun Z."/>
            <person name="Harris H.M."/>
            <person name="McCann A."/>
            <person name="Guo C."/>
            <person name="Argimon S."/>
            <person name="Zhang W."/>
            <person name="Yang X."/>
            <person name="Jeffery I.B."/>
            <person name="Cooney J.C."/>
            <person name="Kagawa T.F."/>
            <person name="Liu W."/>
            <person name="Song Y."/>
            <person name="Salvetti E."/>
            <person name="Wrobel A."/>
            <person name="Rasinkangas P."/>
            <person name="Parkhill J."/>
            <person name="Rea M.C."/>
            <person name="O'Sullivan O."/>
            <person name="Ritari J."/>
            <person name="Douillard F.P."/>
            <person name="Paul Ross R."/>
            <person name="Yang R."/>
            <person name="Briner A.E."/>
            <person name="Felis G.E."/>
            <person name="de Vos W.M."/>
            <person name="Barrangou R."/>
            <person name="Klaenhammer T.R."/>
            <person name="Caufield P.W."/>
            <person name="Cui Y."/>
            <person name="Zhang H."/>
            <person name="O'Toole P.W."/>
        </authorList>
    </citation>
    <scope>NUCLEOTIDE SEQUENCE [LARGE SCALE GENOMIC DNA]</scope>
    <source>
        <strain evidence="1 2">DSM 24301</strain>
    </source>
</reference>
<keyword evidence="2" id="KW-1185">Reference proteome</keyword>